<comment type="cofactor">
    <cofactor evidence="1">
        <name>Zn(2+)</name>
        <dbReference type="ChEBI" id="CHEBI:29105"/>
    </cofactor>
</comment>
<evidence type="ECO:0000256" key="15">
    <source>
        <dbReference type="ARBA" id="ARBA00048782"/>
    </source>
</evidence>
<evidence type="ECO:0000259" key="18">
    <source>
        <dbReference type="PROSITE" id="PS50305"/>
    </source>
</evidence>
<dbReference type="InterPro" id="IPR026590">
    <property type="entry name" value="Ssirtuin_cat_dom"/>
</dbReference>
<dbReference type="Pfam" id="PF01625">
    <property type="entry name" value="PMSR"/>
    <property type="match status" value="1"/>
</dbReference>
<dbReference type="HAMAP" id="MF_01401">
    <property type="entry name" value="MsrA"/>
    <property type="match status" value="1"/>
</dbReference>
<evidence type="ECO:0000256" key="2">
    <source>
        <dbReference type="ARBA" id="ARBA00004173"/>
    </source>
</evidence>
<comment type="catalytic activity">
    <reaction evidence="14">
        <text>L-methionyl-[protein] + [thioredoxin]-disulfide + H2O = L-methionyl-(S)-S-oxide-[protein] + [thioredoxin]-dithiol</text>
        <dbReference type="Rhea" id="RHEA:14217"/>
        <dbReference type="Rhea" id="RHEA-COMP:10698"/>
        <dbReference type="Rhea" id="RHEA-COMP:10700"/>
        <dbReference type="Rhea" id="RHEA-COMP:12313"/>
        <dbReference type="Rhea" id="RHEA-COMP:12315"/>
        <dbReference type="ChEBI" id="CHEBI:15377"/>
        <dbReference type="ChEBI" id="CHEBI:16044"/>
        <dbReference type="ChEBI" id="CHEBI:29950"/>
        <dbReference type="ChEBI" id="CHEBI:44120"/>
        <dbReference type="ChEBI" id="CHEBI:50058"/>
        <dbReference type="EC" id="1.8.4.11"/>
    </reaction>
</comment>
<keyword evidence="8 16" id="KW-0862">Zinc</keyword>
<keyword evidence="7 16" id="KW-0479">Metal-binding</keyword>
<feature type="region of interest" description="Disordered" evidence="17">
    <location>
        <begin position="198"/>
        <end position="250"/>
    </location>
</feature>
<dbReference type="RefSeq" id="XP_018261152.2">
    <property type="nucleotide sequence ID" value="XM_018410149.2"/>
</dbReference>
<dbReference type="GO" id="GO:0034599">
    <property type="term" value="P:cellular response to oxidative stress"/>
    <property type="evidence" value="ECO:0007669"/>
    <property type="project" value="UniProtKB-ARBA"/>
</dbReference>
<dbReference type="InterPro" id="IPR026591">
    <property type="entry name" value="Sirtuin_cat_small_dom_sf"/>
</dbReference>
<sequence length="611" mass="67831">MAPKAPPPPTVPTAIKGRESVQQGGQGEGVEHATFASGCFWGTEHLFSKHYGHLPQFKAISGYTGGQAENPSYRQVCSGTTGHAEAVQLTYTTGSVSYAELVEFFYRTHDPTTVDRQGPDRGSQYRSAIFFHSSEQEDLAKKVTAEVQEKYLKGRPIVTQIARAGKWYPAEDYHQEYLDNNPGGYECPTHRFYWTGEPTNPLDEIHEPRDDDPALGSIRDAASFGDDESENFTSNNNAPAPPIPNLNNLKINEEPEESSNLGDTSLRRVANLIKSGKAKNIIFLLGAGISTSAGIPDFRSPKTGLYHNLQKLNLPFPEAVFELGFFKKRPGPFWELAREIYPGKYFPTPTHYFLNQLNQHGLVKRIFTQNIDTLETLAGCPEDLVVEAHGSFAKSHCLTCRKEVDRTKILEAGVREGKVVRCDYDVDYKVTGSKVRGKGKGKEKCGGLVKPDIVFFGEDLPDRFFDLLPDLKQCDLLLVIGTSLQVQPFASLVDKVPASCPRLLINREPVGPFTRTANRAGIDSEGKDMYYEGDADSGVYELAEALGWRDELEEMIEKGNLGLRIRYKESETPRKPKSKKTAKDEVEGGDADADADEVDGLEEVLREQLKL</sequence>
<dbReference type="InterPro" id="IPR002569">
    <property type="entry name" value="Met_Sox_Rdtase_MsrA_dom"/>
</dbReference>
<feature type="compositionally biased region" description="Acidic residues" evidence="17">
    <location>
        <begin position="587"/>
        <end position="600"/>
    </location>
</feature>
<gene>
    <name evidence="19" type="ORF">I303_06875</name>
</gene>
<evidence type="ECO:0000256" key="12">
    <source>
        <dbReference type="ARBA" id="ARBA00023128"/>
    </source>
</evidence>
<evidence type="ECO:0000256" key="9">
    <source>
        <dbReference type="ARBA" id="ARBA00022946"/>
    </source>
</evidence>
<dbReference type="Gene3D" id="3.40.50.1220">
    <property type="entry name" value="TPP-binding domain"/>
    <property type="match status" value="1"/>
</dbReference>
<evidence type="ECO:0000256" key="3">
    <source>
        <dbReference type="ARBA" id="ARBA00005591"/>
    </source>
</evidence>
<evidence type="ECO:0000256" key="10">
    <source>
        <dbReference type="ARBA" id="ARBA00023002"/>
    </source>
</evidence>
<dbReference type="Pfam" id="PF02146">
    <property type="entry name" value="SIR2"/>
    <property type="match status" value="1"/>
</dbReference>
<proteinExistence type="inferred from homology"/>
<comment type="similarity">
    <text evidence="4">Belongs to the sirtuin family. Class I subfamily.</text>
</comment>
<dbReference type="SUPFAM" id="SSF55068">
    <property type="entry name" value="Peptide methionine sulfoxide reductase"/>
    <property type="match status" value="1"/>
</dbReference>
<dbReference type="FunFam" id="3.30.1060.10:FF:000006">
    <property type="entry name" value="Peptide methionine sulfoxide reductase"/>
    <property type="match status" value="1"/>
</dbReference>
<dbReference type="InterPro" id="IPR050134">
    <property type="entry name" value="NAD-dep_sirtuin_deacylases"/>
</dbReference>
<dbReference type="GO" id="GO:0070403">
    <property type="term" value="F:NAD+ binding"/>
    <property type="evidence" value="ECO:0007669"/>
    <property type="project" value="InterPro"/>
</dbReference>
<evidence type="ECO:0000256" key="1">
    <source>
        <dbReference type="ARBA" id="ARBA00001947"/>
    </source>
</evidence>
<dbReference type="NCBIfam" id="TIGR00401">
    <property type="entry name" value="msrA"/>
    <property type="match status" value="1"/>
</dbReference>
<comment type="similarity">
    <text evidence="3">Belongs to the MsrA Met sulfoxide reductase family.</text>
</comment>
<dbReference type="GO" id="GO:0005634">
    <property type="term" value="C:nucleus"/>
    <property type="evidence" value="ECO:0007669"/>
    <property type="project" value="TreeGrafter"/>
</dbReference>
<dbReference type="EMBL" id="KI894034">
    <property type="protein sequence ID" value="OBR83310.1"/>
    <property type="molecule type" value="Genomic_DNA"/>
</dbReference>
<evidence type="ECO:0000256" key="13">
    <source>
        <dbReference type="ARBA" id="ARBA00030643"/>
    </source>
</evidence>
<feature type="compositionally biased region" description="Pro residues" evidence="17">
    <location>
        <begin position="1"/>
        <end position="11"/>
    </location>
</feature>
<dbReference type="GO" id="GO:0046872">
    <property type="term" value="F:metal ion binding"/>
    <property type="evidence" value="ECO:0007669"/>
    <property type="project" value="UniProtKB-KW"/>
</dbReference>
<comment type="subcellular location">
    <subcellularLocation>
        <location evidence="2">Mitochondrion</location>
    </subcellularLocation>
</comment>
<dbReference type="PANTHER" id="PTHR11085:SF6">
    <property type="entry name" value="NAD-DEPENDENT PROTEIN DEACETYLASE SIRTUIN-2"/>
    <property type="match status" value="1"/>
</dbReference>
<evidence type="ECO:0000256" key="11">
    <source>
        <dbReference type="ARBA" id="ARBA00023027"/>
    </source>
</evidence>
<feature type="binding site" evidence="16">
    <location>
        <position position="400"/>
    </location>
    <ligand>
        <name>Zn(2+)</name>
        <dbReference type="ChEBI" id="CHEBI:29105"/>
    </ligand>
</feature>
<keyword evidence="10" id="KW-0560">Oxidoreductase</keyword>
<dbReference type="InterPro" id="IPR003000">
    <property type="entry name" value="Sirtuin"/>
</dbReference>
<dbReference type="KEGG" id="kdj:28970574"/>
<accession>A0A1A5ZZR9</accession>
<evidence type="ECO:0000256" key="5">
    <source>
        <dbReference type="ARBA" id="ARBA00012502"/>
    </source>
</evidence>
<keyword evidence="9" id="KW-0809">Transit peptide</keyword>
<keyword evidence="11" id="KW-0520">NAD</keyword>
<dbReference type="GO" id="GO:0017136">
    <property type="term" value="F:histone deacetylase activity, NAD-dependent"/>
    <property type="evidence" value="ECO:0007669"/>
    <property type="project" value="TreeGrafter"/>
</dbReference>
<dbReference type="VEuPathDB" id="FungiDB:I303_06875"/>
<comment type="catalytic activity">
    <reaction evidence="15">
        <text>[thioredoxin]-disulfide + L-methionine + H2O = L-methionine (S)-S-oxide + [thioredoxin]-dithiol</text>
        <dbReference type="Rhea" id="RHEA:19993"/>
        <dbReference type="Rhea" id="RHEA-COMP:10698"/>
        <dbReference type="Rhea" id="RHEA-COMP:10700"/>
        <dbReference type="ChEBI" id="CHEBI:15377"/>
        <dbReference type="ChEBI" id="CHEBI:29950"/>
        <dbReference type="ChEBI" id="CHEBI:50058"/>
        <dbReference type="ChEBI" id="CHEBI:57844"/>
        <dbReference type="ChEBI" id="CHEBI:58772"/>
        <dbReference type="EC" id="1.8.4.11"/>
    </reaction>
</comment>
<evidence type="ECO:0000256" key="16">
    <source>
        <dbReference type="PROSITE-ProRule" id="PRU00236"/>
    </source>
</evidence>
<evidence type="ECO:0000313" key="19">
    <source>
        <dbReference type="EMBL" id="OBR83310.1"/>
    </source>
</evidence>
<dbReference type="GO" id="GO:0005739">
    <property type="term" value="C:mitochondrion"/>
    <property type="evidence" value="ECO:0007669"/>
    <property type="project" value="UniProtKB-SubCell"/>
</dbReference>
<keyword evidence="12" id="KW-0496">Mitochondrion</keyword>
<dbReference type="SUPFAM" id="SSF52467">
    <property type="entry name" value="DHS-like NAD/FAD-binding domain"/>
    <property type="match status" value="1"/>
</dbReference>
<dbReference type="Gene3D" id="3.30.1060.10">
    <property type="entry name" value="Peptide methionine sulphoxide reductase MsrA"/>
    <property type="match status" value="1"/>
</dbReference>
<organism evidence="19">
    <name type="scientific">Kwoniella dejecticola CBS 10117</name>
    <dbReference type="NCBI Taxonomy" id="1296121"/>
    <lineage>
        <taxon>Eukaryota</taxon>
        <taxon>Fungi</taxon>
        <taxon>Dikarya</taxon>
        <taxon>Basidiomycota</taxon>
        <taxon>Agaricomycotina</taxon>
        <taxon>Tremellomycetes</taxon>
        <taxon>Tremellales</taxon>
        <taxon>Cryptococcaceae</taxon>
        <taxon>Kwoniella</taxon>
    </lineage>
</organism>
<dbReference type="InterPro" id="IPR029035">
    <property type="entry name" value="DHS-like_NAD/FAD-binding_dom"/>
</dbReference>
<evidence type="ECO:0000256" key="7">
    <source>
        <dbReference type="ARBA" id="ARBA00022723"/>
    </source>
</evidence>
<evidence type="ECO:0000256" key="8">
    <source>
        <dbReference type="ARBA" id="ARBA00022833"/>
    </source>
</evidence>
<dbReference type="InterPro" id="IPR036509">
    <property type="entry name" value="Met_Sox_Rdtase_MsrA_sf"/>
</dbReference>
<dbReference type="PROSITE" id="PS50305">
    <property type="entry name" value="SIRTUIN"/>
    <property type="match status" value="1"/>
</dbReference>
<evidence type="ECO:0000256" key="14">
    <source>
        <dbReference type="ARBA" id="ARBA00047806"/>
    </source>
</evidence>
<protein>
    <recommendedName>
        <fullName evidence="5">peptide-methionine (S)-S-oxide reductase</fullName>
        <ecNumber evidence="5">1.8.4.11</ecNumber>
    </recommendedName>
    <alternativeName>
        <fullName evidence="13">Peptide-methionine (S)-S-oxide reductase</fullName>
    </alternativeName>
</protein>
<feature type="region of interest" description="Disordered" evidence="17">
    <location>
        <begin position="1"/>
        <end position="28"/>
    </location>
</feature>
<reference evidence="19" key="1">
    <citation type="submission" date="2013-07" db="EMBL/GenBank/DDBJ databases">
        <title>The Genome Sequence of Cryptococcus dejecticola CBS10117.</title>
        <authorList>
            <consortium name="The Broad Institute Genome Sequencing Platform"/>
            <person name="Cuomo C."/>
            <person name="Litvintseva A."/>
            <person name="Chen Y."/>
            <person name="Heitman J."/>
            <person name="Sun S."/>
            <person name="Springer D."/>
            <person name="Dromer F."/>
            <person name="Young S.K."/>
            <person name="Zeng Q."/>
            <person name="Gargeya S."/>
            <person name="Fitzgerald M."/>
            <person name="Abouelleil A."/>
            <person name="Alvarado L."/>
            <person name="Berlin A.M."/>
            <person name="Chapman S.B."/>
            <person name="Dewar J."/>
            <person name="Goldberg J."/>
            <person name="Griggs A."/>
            <person name="Gujja S."/>
            <person name="Hansen M."/>
            <person name="Howarth C."/>
            <person name="Imamovic A."/>
            <person name="Larimer J."/>
            <person name="McCowan C."/>
            <person name="Murphy C."/>
            <person name="Pearson M."/>
            <person name="Priest M."/>
            <person name="Roberts A."/>
            <person name="Saif S."/>
            <person name="Shea T."/>
            <person name="Sykes S."/>
            <person name="Wortman J."/>
            <person name="Nusbaum C."/>
            <person name="Birren B."/>
        </authorList>
    </citation>
    <scope>NUCLEOTIDE SEQUENCE [LARGE SCALE GENOMIC DNA]</scope>
    <source>
        <strain evidence="19">CBS 10117</strain>
    </source>
</reference>
<dbReference type="OrthoDB" id="77405at2759"/>
<dbReference type="STRING" id="1296121.A0A1A5ZZR9"/>
<dbReference type="EC" id="1.8.4.11" evidence="5"/>
<feature type="compositionally biased region" description="Basic and acidic residues" evidence="17">
    <location>
        <begin position="203"/>
        <end position="212"/>
    </location>
</feature>
<dbReference type="Gene3D" id="3.30.1600.10">
    <property type="entry name" value="SIR2/SIRT2 'Small Domain"/>
    <property type="match status" value="1"/>
</dbReference>
<dbReference type="PANTHER" id="PTHR11085">
    <property type="entry name" value="NAD-DEPENDENT PROTEIN DEACYLASE SIRTUIN-5, MITOCHONDRIAL-RELATED"/>
    <property type="match status" value="1"/>
</dbReference>
<dbReference type="GO" id="GO:0008113">
    <property type="term" value="F:peptide-methionine (S)-S-oxide reductase activity"/>
    <property type="evidence" value="ECO:0007669"/>
    <property type="project" value="UniProtKB-EC"/>
</dbReference>
<feature type="binding site" evidence="16">
    <location>
        <position position="445"/>
    </location>
    <ligand>
        <name>Zn(2+)</name>
        <dbReference type="ChEBI" id="CHEBI:29105"/>
    </ligand>
</feature>
<dbReference type="AlphaFoldDB" id="A0A1A5ZZR9"/>
<evidence type="ECO:0000256" key="6">
    <source>
        <dbReference type="ARBA" id="ARBA00022679"/>
    </source>
</evidence>
<feature type="binding site" evidence="16">
    <location>
        <position position="397"/>
    </location>
    <ligand>
        <name>Zn(2+)</name>
        <dbReference type="ChEBI" id="CHEBI:29105"/>
    </ligand>
</feature>
<keyword evidence="6" id="KW-0808">Transferase</keyword>
<feature type="binding site" evidence="16">
    <location>
        <position position="422"/>
    </location>
    <ligand>
        <name>Zn(2+)</name>
        <dbReference type="ChEBI" id="CHEBI:29105"/>
    </ligand>
</feature>
<name>A0A1A5ZZR9_9TREE</name>
<dbReference type="GeneID" id="28970574"/>
<evidence type="ECO:0000256" key="4">
    <source>
        <dbReference type="ARBA" id="ARBA00006924"/>
    </source>
</evidence>
<evidence type="ECO:0000256" key="17">
    <source>
        <dbReference type="SAM" id="MobiDB-lite"/>
    </source>
</evidence>
<feature type="active site" description="Proton acceptor" evidence="16">
    <location>
        <position position="389"/>
    </location>
</feature>
<feature type="region of interest" description="Disordered" evidence="17">
    <location>
        <begin position="567"/>
        <end position="600"/>
    </location>
</feature>
<feature type="domain" description="Deacetylase sirtuin-type" evidence="18">
    <location>
        <begin position="259"/>
        <end position="549"/>
    </location>
</feature>